<dbReference type="RefSeq" id="XP_020133925.1">
    <property type="nucleotide sequence ID" value="XM_020276866.1"/>
</dbReference>
<dbReference type="GeneID" id="31017127"/>
<comment type="caution">
    <text evidence="2">The sequence shown here is derived from an EMBL/GenBank/DDBJ whole genome shotgun (WGS) entry which is preliminary data.</text>
</comment>
<protein>
    <submittedName>
        <fullName evidence="2">Sur7 protein</fullName>
    </submittedName>
</protein>
<dbReference type="Proteomes" id="UP000183809">
    <property type="component" value="Unassembled WGS sequence"/>
</dbReference>
<reference evidence="2 3" key="1">
    <citation type="submission" date="2016-10" db="EMBL/GenBank/DDBJ databases">
        <title>Proteomics and genomics reveal pathogen-plant mechanisms compatible with a hemibiotrophic lifestyle of Diplodia corticola.</title>
        <authorList>
            <person name="Fernandes I."/>
            <person name="De Jonge R."/>
            <person name="Van De Peer Y."/>
            <person name="Devreese B."/>
            <person name="Alves A."/>
            <person name="Esteves A.C."/>
        </authorList>
    </citation>
    <scope>NUCLEOTIDE SEQUENCE [LARGE SCALE GENOMIC DNA]</scope>
    <source>
        <strain evidence="2 3">CBS 112549</strain>
    </source>
</reference>
<dbReference type="GO" id="GO:0005886">
    <property type="term" value="C:plasma membrane"/>
    <property type="evidence" value="ECO:0007669"/>
    <property type="project" value="InterPro"/>
</dbReference>
<evidence type="ECO:0000313" key="3">
    <source>
        <dbReference type="Proteomes" id="UP000183809"/>
    </source>
</evidence>
<dbReference type="OrthoDB" id="4159154at2759"/>
<dbReference type="AlphaFoldDB" id="A0A1J9RBR1"/>
<dbReference type="GO" id="GO:0051285">
    <property type="term" value="C:cell cortex of cell tip"/>
    <property type="evidence" value="ECO:0007669"/>
    <property type="project" value="TreeGrafter"/>
</dbReference>
<dbReference type="Pfam" id="PF06687">
    <property type="entry name" value="SUR7"/>
    <property type="match status" value="1"/>
</dbReference>
<feature type="transmembrane region" description="Helical" evidence="1">
    <location>
        <begin position="244"/>
        <end position="268"/>
    </location>
</feature>
<feature type="transmembrane region" description="Helical" evidence="1">
    <location>
        <begin position="146"/>
        <end position="170"/>
    </location>
</feature>
<evidence type="ECO:0000256" key="1">
    <source>
        <dbReference type="SAM" id="Phobius"/>
    </source>
</evidence>
<feature type="transmembrane region" description="Helical" evidence="1">
    <location>
        <begin position="202"/>
        <end position="224"/>
    </location>
</feature>
<organism evidence="2 3">
    <name type="scientific">Diplodia corticola</name>
    <dbReference type="NCBI Taxonomy" id="236234"/>
    <lineage>
        <taxon>Eukaryota</taxon>
        <taxon>Fungi</taxon>
        <taxon>Dikarya</taxon>
        <taxon>Ascomycota</taxon>
        <taxon>Pezizomycotina</taxon>
        <taxon>Dothideomycetes</taxon>
        <taxon>Dothideomycetes incertae sedis</taxon>
        <taxon>Botryosphaeriales</taxon>
        <taxon>Botryosphaeriaceae</taxon>
        <taxon>Diplodia</taxon>
    </lineage>
</organism>
<dbReference type="InterPro" id="IPR052413">
    <property type="entry name" value="SUR7_domain"/>
</dbReference>
<dbReference type="PANTHER" id="PTHR28019">
    <property type="entry name" value="CELL MEMBRANE PROTEIN YLR413W-RELATED"/>
    <property type="match status" value="1"/>
</dbReference>
<sequence length="342" mass="36470">MRVFSIVAMICTAAAVILSMLSLFAGWQPNFIEDADIMVLDISKLLRNQTAQETAITYEQSGNIGASGTMLADSNEWYSVHMMNYCFGNYTSGSSRSLSGCSKSTAFFSINPISLASSKSAGPFEVSFSQTITDVGGKIENAYQAVFFFLCTGIAATGLCFIFGTIVAIVDASRFTHGTRVSLVNLVLSGVKSSHAPCTKDVFTAFLGLGLSCGVVTGVLVETVEKVNGLGADVGISAARGDKFLWMAWSSAALMLVVTVVWFMDYYVERKLVLREIEQMYAAGAFGRNAGLRRQSIMGPEMGRDVSPATAKYHKKFVTEVAKDALAHAAGAAVFGGVSKVV</sequence>
<keyword evidence="3" id="KW-1185">Reference proteome</keyword>
<dbReference type="STRING" id="236234.A0A1J9RBR1"/>
<name>A0A1J9RBR1_9PEZI</name>
<dbReference type="PANTHER" id="PTHR28019:SF7">
    <property type="entry name" value="SUR7 PROTEIN"/>
    <property type="match status" value="1"/>
</dbReference>
<gene>
    <name evidence="2" type="ORF">BKCO1_500045</name>
</gene>
<accession>A0A1J9RBR1</accession>
<proteinExistence type="predicted"/>
<dbReference type="EMBL" id="MNUE01000005">
    <property type="protein sequence ID" value="OJD37897.1"/>
    <property type="molecule type" value="Genomic_DNA"/>
</dbReference>
<dbReference type="InterPro" id="IPR009571">
    <property type="entry name" value="SUR7/Rim9-like_fungi"/>
</dbReference>
<evidence type="ECO:0000313" key="2">
    <source>
        <dbReference type="EMBL" id="OJD37897.1"/>
    </source>
</evidence>
<keyword evidence="1" id="KW-0472">Membrane</keyword>
<keyword evidence="1" id="KW-0812">Transmembrane</keyword>
<dbReference type="GO" id="GO:0031505">
    <property type="term" value="P:fungal-type cell wall organization"/>
    <property type="evidence" value="ECO:0007669"/>
    <property type="project" value="TreeGrafter"/>
</dbReference>
<keyword evidence="1" id="KW-1133">Transmembrane helix</keyword>